<dbReference type="InterPro" id="IPR019826">
    <property type="entry name" value="Carboxylesterase_B_AS"/>
</dbReference>
<reference evidence="6 7" key="1">
    <citation type="submission" date="2024-04" db="EMBL/GenBank/DDBJ databases">
        <title>Arthrobacter sp. from Plains bison fecal sample.</title>
        <authorList>
            <person name="Ruzzini A."/>
        </authorList>
    </citation>
    <scope>NUCLEOTIDE SEQUENCE [LARGE SCALE GENOMIC DNA]</scope>
    <source>
        <strain evidence="6 7">EINP1</strain>
    </source>
</reference>
<organism evidence="6 7">
    <name type="scientific">Arthrobacter citreus</name>
    <dbReference type="NCBI Taxonomy" id="1670"/>
    <lineage>
        <taxon>Bacteria</taxon>
        <taxon>Bacillati</taxon>
        <taxon>Actinomycetota</taxon>
        <taxon>Actinomycetes</taxon>
        <taxon>Micrococcales</taxon>
        <taxon>Micrococcaceae</taxon>
        <taxon>Arthrobacter</taxon>
    </lineage>
</organism>
<dbReference type="InterPro" id="IPR050309">
    <property type="entry name" value="Type-B_Carboxylest/Lipase"/>
</dbReference>
<feature type="domain" description="Carboxylesterase type B" evidence="5">
    <location>
        <begin position="10"/>
        <end position="481"/>
    </location>
</feature>
<gene>
    <name evidence="6" type="ORF">AAE021_05400</name>
</gene>
<evidence type="ECO:0000256" key="3">
    <source>
        <dbReference type="RuleBase" id="RU361235"/>
    </source>
</evidence>
<evidence type="ECO:0000259" key="5">
    <source>
        <dbReference type="Pfam" id="PF00135"/>
    </source>
</evidence>
<sequence>MTTDVIPLLIPTVDGPVRGIVANGVRTWRGIPYAAPPVGELRLRAPRRPEPWSGVLDASSFGAAPPQSRNPSLTGSRRRAPMDEDCLTLNVSAPLEPSSERLPVLVYFYGGAFSSGSSTVKTYRGAYLVQTGEAVYVSLNYRIGALGFTDFSSFSTADRTFESNLGLRDQVAALEWVRDNIAAFGGDPTNVTIFGESAGGISVTSLMCIPAARGLFHQAYAQSAAPSSAYSLDLHAAWARDLLHILHVPLSDAAQALSTLPAEALVRATNKLTSKIGPADKPGSLSVSPVVDGDFLPEHPIDMFRQGRAAPVPLVLGTMAREGALFAKIVDILPSTPDRIEKMFAGTDPEAQDRVLAAYPGYPSKERSVEISGDLVFWYPSTMVAEYHSLVAPTWSYRYDFATPLMNLLGFGATHAMDVPVMFGETREPITRALSLLGGAGAMKELSARFQGTLLNLARTGNPGDDWPRYEPVQRRTRIFDREDRVESDPFSERRRAWAGYRGYL</sequence>
<dbReference type="PROSITE" id="PS00122">
    <property type="entry name" value="CARBOXYLESTERASE_B_1"/>
    <property type="match status" value="1"/>
</dbReference>
<dbReference type="EC" id="3.1.1.-" evidence="3"/>
<keyword evidence="7" id="KW-1185">Reference proteome</keyword>
<evidence type="ECO:0000256" key="1">
    <source>
        <dbReference type="ARBA" id="ARBA00005964"/>
    </source>
</evidence>
<evidence type="ECO:0000313" key="6">
    <source>
        <dbReference type="EMBL" id="WZP16998.1"/>
    </source>
</evidence>
<dbReference type="RefSeq" id="WP_342024597.1">
    <property type="nucleotide sequence ID" value="NZ_CP151657.1"/>
</dbReference>
<dbReference type="Gene3D" id="3.40.50.1820">
    <property type="entry name" value="alpha/beta hydrolase"/>
    <property type="match status" value="1"/>
</dbReference>
<name>A0ABZ3A0K4_9MICC</name>
<dbReference type="InterPro" id="IPR029058">
    <property type="entry name" value="AB_hydrolase_fold"/>
</dbReference>
<proteinExistence type="inferred from homology"/>
<evidence type="ECO:0000256" key="2">
    <source>
        <dbReference type="ARBA" id="ARBA00022801"/>
    </source>
</evidence>
<dbReference type="PRINTS" id="PR00878">
    <property type="entry name" value="CHOLNESTRASE"/>
</dbReference>
<dbReference type="InterPro" id="IPR000997">
    <property type="entry name" value="Cholinesterase"/>
</dbReference>
<dbReference type="PANTHER" id="PTHR11559">
    <property type="entry name" value="CARBOXYLESTERASE"/>
    <property type="match status" value="1"/>
</dbReference>
<feature type="region of interest" description="Disordered" evidence="4">
    <location>
        <begin position="56"/>
        <end position="79"/>
    </location>
</feature>
<dbReference type="InterPro" id="IPR002018">
    <property type="entry name" value="CarbesteraseB"/>
</dbReference>
<dbReference type="Pfam" id="PF00135">
    <property type="entry name" value="COesterase"/>
    <property type="match status" value="1"/>
</dbReference>
<protein>
    <recommendedName>
        <fullName evidence="3">Carboxylic ester hydrolase</fullName>
        <ecNumber evidence="3">3.1.1.-</ecNumber>
    </recommendedName>
</protein>
<keyword evidence="2 3" id="KW-0378">Hydrolase</keyword>
<dbReference type="SUPFAM" id="SSF53474">
    <property type="entry name" value="alpha/beta-Hydrolases"/>
    <property type="match status" value="1"/>
</dbReference>
<dbReference type="Proteomes" id="UP001448858">
    <property type="component" value="Chromosome"/>
</dbReference>
<accession>A0ABZ3A0K4</accession>
<evidence type="ECO:0000256" key="4">
    <source>
        <dbReference type="SAM" id="MobiDB-lite"/>
    </source>
</evidence>
<comment type="similarity">
    <text evidence="1 3">Belongs to the type-B carboxylesterase/lipase family.</text>
</comment>
<evidence type="ECO:0000313" key="7">
    <source>
        <dbReference type="Proteomes" id="UP001448858"/>
    </source>
</evidence>
<dbReference type="EMBL" id="CP151657">
    <property type="protein sequence ID" value="WZP16998.1"/>
    <property type="molecule type" value="Genomic_DNA"/>
</dbReference>